<dbReference type="Proteomes" id="UP000683310">
    <property type="component" value="Chromosome"/>
</dbReference>
<keyword evidence="5" id="KW-1185">Reference proteome</keyword>
<dbReference type="InterPro" id="IPR041664">
    <property type="entry name" value="AAA_16"/>
</dbReference>
<dbReference type="PANTHER" id="PTHR16305:SF35">
    <property type="entry name" value="TRANSCRIPTIONAL ACTIVATOR DOMAIN"/>
    <property type="match status" value="1"/>
</dbReference>
<protein>
    <submittedName>
        <fullName evidence="4">AAA family ATPase</fullName>
    </submittedName>
</protein>
<evidence type="ECO:0000259" key="3">
    <source>
        <dbReference type="PROSITE" id="PS50043"/>
    </source>
</evidence>
<dbReference type="Pfam" id="PF13191">
    <property type="entry name" value="AAA_16"/>
    <property type="match status" value="1"/>
</dbReference>
<reference evidence="4 5" key="1">
    <citation type="submission" date="2021-04" db="EMBL/GenBank/DDBJ databases">
        <title>Nocardia tengchongensis.</title>
        <authorList>
            <person name="Zhuang k."/>
            <person name="Ran Y."/>
            <person name="Li W."/>
        </authorList>
    </citation>
    <scope>NUCLEOTIDE SEQUENCE [LARGE SCALE GENOMIC DNA]</scope>
    <source>
        <strain evidence="4 5">CFH S0057</strain>
    </source>
</reference>
<dbReference type="InterPro" id="IPR027417">
    <property type="entry name" value="P-loop_NTPase"/>
</dbReference>
<evidence type="ECO:0000256" key="2">
    <source>
        <dbReference type="ARBA" id="ARBA00022840"/>
    </source>
</evidence>
<gene>
    <name evidence="4" type="ORF">KHQ06_13665</name>
</gene>
<evidence type="ECO:0000313" key="4">
    <source>
        <dbReference type="EMBL" id="QVI23770.1"/>
    </source>
</evidence>
<dbReference type="PROSITE" id="PS50043">
    <property type="entry name" value="HTH_LUXR_2"/>
    <property type="match status" value="1"/>
</dbReference>
<name>A0ABX8D046_9NOCA</name>
<accession>A0ABX8D046</accession>
<dbReference type="Pfam" id="PF00196">
    <property type="entry name" value="GerE"/>
    <property type="match status" value="1"/>
</dbReference>
<evidence type="ECO:0000256" key="1">
    <source>
        <dbReference type="ARBA" id="ARBA00022741"/>
    </source>
</evidence>
<feature type="domain" description="HTH luxR-type" evidence="3">
    <location>
        <begin position="836"/>
        <end position="901"/>
    </location>
</feature>
<dbReference type="SUPFAM" id="SSF52540">
    <property type="entry name" value="P-loop containing nucleoside triphosphate hydrolases"/>
    <property type="match status" value="1"/>
</dbReference>
<dbReference type="SMART" id="SM00421">
    <property type="entry name" value="HTH_LUXR"/>
    <property type="match status" value="1"/>
</dbReference>
<dbReference type="InterPro" id="IPR036388">
    <property type="entry name" value="WH-like_DNA-bd_sf"/>
</dbReference>
<keyword evidence="1" id="KW-0547">Nucleotide-binding</keyword>
<dbReference type="InterPro" id="IPR016032">
    <property type="entry name" value="Sig_transdc_resp-reg_C-effctor"/>
</dbReference>
<dbReference type="CDD" id="cd06170">
    <property type="entry name" value="LuxR_C_like"/>
    <property type="match status" value="1"/>
</dbReference>
<dbReference type="SUPFAM" id="SSF46894">
    <property type="entry name" value="C-terminal effector domain of the bipartite response regulators"/>
    <property type="match status" value="1"/>
</dbReference>
<dbReference type="EMBL" id="CP074371">
    <property type="protein sequence ID" value="QVI23770.1"/>
    <property type="molecule type" value="Genomic_DNA"/>
</dbReference>
<dbReference type="InterPro" id="IPR000792">
    <property type="entry name" value="Tscrpt_reg_LuxR_C"/>
</dbReference>
<dbReference type="PANTHER" id="PTHR16305">
    <property type="entry name" value="TESTICULAR SOLUBLE ADENYLYL CYCLASE"/>
    <property type="match status" value="1"/>
</dbReference>
<organism evidence="4 5">
    <name type="scientific">Nocardia tengchongensis</name>
    <dbReference type="NCBI Taxonomy" id="2055889"/>
    <lineage>
        <taxon>Bacteria</taxon>
        <taxon>Bacillati</taxon>
        <taxon>Actinomycetota</taxon>
        <taxon>Actinomycetes</taxon>
        <taxon>Mycobacteriales</taxon>
        <taxon>Nocardiaceae</taxon>
        <taxon>Nocardia</taxon>
    </lineage>
</organism>
<proteinExistence type="predicted"/>
<dbReference type="PRINTS" id="PR00038">
    <property type="entry name" value="HTHLUXR"/>
</dbReference>
<sequence length="901" mass="96692">MGRAPECATLDQLITAVRSGESRVLVVHGAPGVGKSALLDYLEDAGAGLRTMRAVGVESEMELPFATLHQLCVPLLDRLPVLPAPQRAAVETVFGMRTGNPPQLFLVGLAVLSLLSDASESGPVLCLVDDAQWMDQASAQVLGFVARRLLAESVALVFGARVRTQHLLGLPELEVAGLHKADALALLESTTHARLDPPIRDRIVAEAKGNPLALLELPRERTVTQLAGGYGLLQTDTLPTRIEHSFLDRIAVLPRQSQLLLLVAAAEPIGDPALVWGAAEKLGVTPGTALDDETDQLVSFDVRVTFRHPLVRSAVYRNAEDADRRAVHLALAEVTDARTDPDRRAWHLASAAAGPDETVAAELERSAGRAQARGGMAAAAAFLQRSVALTIDPVRRAERAVAAADASVRAGDPAAARRYVDIADLDADSELLRARTQLVRGRIAQAAGFNNEAPPILLAAAQRLESFDMDLARETYLLAWGAAAWGAADAENLVTISETIRELPPPQGNPRPIDLVLEACALLVTEGLDTAITTLRQAMDALVDLPVPDVLGWGWAACGLSPAVWSEQIMIETYSRAAEVVRAAGILTELPIYLASLGAATSLIGDFTAAAGIVAESEGLAAATGIPLAPYTTLILTAMQGKEDEAAAIIAATIEQASADGQLTGVTTAHWAAAVLYNGLARYEEALSAARASTRIAQLVVSVWVLPELIEAAVRVGDDTAAHEALDHLVAAAEAGDTDWSHGILARCRALLADEAADDLYRESIERLQHTLMRPELARAHLLYGEWLRRQSRRVDARRELRTAYDMFVTIGMAAFAERARRELLASGEKIRKRTVETTENDLTPQERQIALLVGEGLSNPEVGARLFLSPRTVEWHLRKIFTKLSITSRRQLRDALPHAE</sequence>
<keyword evidence="2" id="KW-0067">ATP-binding</keyword>
<evidence type="ECO:0000313" key="5">
    <source>
        <dbReference type="Proteomes" id="UP000683310"/>
    </source>
</evidence>
<dbReference type="Gene3D" id="1.10.10.10">
    <property type="entry name" value="Winged helix-like DNA-binding domain superfamily/Winged helix DNA-binding domain"/>
    <property type="match status" value="1"/>
</dbReference>